<sequence>MNELDTTSPTINRFVVVIPAHDEVDTLPGAVASVAAAAAEVTADVEIVVVLDACTDGTDAAVPPGVATVVIDSHNVGCARLAGFAGRSVGVDIWFATTDADSRVPRNWLSAQSMAAATGADAFVGTITPDDWSGWPADAASSFAETYTNHDGHRHVHGANLGFRSTAYLAAGGFAPLVEHEDVDLVARLAAGGVAIAWSAQAPVSTSTRRTGRTPGGFAGALPHLTEPMAR</sequence>
<dbReference type="GO" id="GO:0016740">
    <property type="term" value="F:transferase activity"/>
    <property type="evidence" value="ECO:0007669"/>
    <property type="project" value="UniProtKB-KW"/>
</dbReference>
<name>A0ABT1HDS8_9NOCA</name>
<dbReference type="Pfam" id="PF00535">
    <property type="entry name" value="Glycos_transf_2"/>
    <property type="match status" value="1"/>
</dbReference>
<dbReference type="Gene3D" id="3.90.550.10">
    <property type="entry name" value="Spore Coat Polysaccharide Biosynthesis Protein SpsA, Chain A"/>
    <property type="match status" value="1"/>
</dbReference>
<comment type="pathway">
    <text evidence="7">Carotenoid biosynthesis; staphyloxanthin biosynthesis; staphyloxanthin from farnesyl diphosphate: step 4/5.</text>
</comment>
<keyword evidence="4 12" id="KW-0808">Transferase</keyword>
<evidence type="ECO:0000256" key="2">
    <source>
        <dbReference type="ARBA" id="ARBA00022475"/>
    </source>
</evidence>
<comment type="similarity">
    <text evidence="8">Belongs to the glycosyltransferase 2 family. CrtQ subfamily.</text>
</comment>
<dbReference type="Proteomes" id="UP001206895">
    <property type="component" value="Unassembled WGS sequence"/>
</dbReference>
<dbReference type="RefSeq" id="WP_253661109.1">
    <property type="nucleotide sequence ID" value="NZ_BAAAJQ010000001.1"/>
</dbReference>
<accession>A0ABT1HDS8</accession>
<evidence type="ECO:0000256" key="3">
    <source>
        <dbReference type="ARBA" id="ARBA00022676"/>
    </source>
</evidence>
<feature type="domain" description="Glycosyltransferase 2-like" evidence="11">
    <location>
        <begin position="16"/>
        <end position="149"/>
    </location>
</feature>
<evidence type="ECO:0000256" key="1">
    <source>
        <dbReference type="ARBA" id="ARBA00004236"/>
    </source>
</evidence>
<evidence type="ECO:0000256" key="4">
    <source>
        <dbReference type="ARBA" id="ARBA00022679"/>
    </source>
</evidence>
<evidence type="ECO:0000256" key="8">
    <source>
        <dbReference type="ARBA" id="ARBA00038120"/>
    </source>
</evidence>
<dbReference type="SUPFAM" id="SSF53448">
    <property type="entry name" value="Nucleotide-diphospho-sugar transferases"/>
    <property type="match status" value="1"/>
</dbReference>
<organism evidence="12 13">
    <name type="scientific">Williamsia maris</name>
    <dbReference type="NCBI Taxonomy" id="72806"/>
    <lineage>
        <taxon>Bacteria</taxon>
        <taxon>Bacillati</taxon>
        <taxon>Actinomycetota</taxon>
        <taxon>Actinomycetes</taxon>
        <taxon>Mycobacteriales</taxon>
        <taxon>Nocardiaceae</taxon>
        <taxon>Williamsia</taxon>
    </lineage>
</organism>
<gene>
    <name evidence="12" type="ORF">LX13_001906</name>
</gene>
<keyword evidence="3" id="KW-0328">Glycosyltransferase</keyword>
<proteinExistence type="inferred from homology"/>
<evidence type="ECO:0000313" key="13">
    <source>
        <dbReference type="Proteomes" id="UP001206895"/>
    </source>
</evidence>
<dbReference type="InterPro" id="IPR001173">
    <property type="entry name" value="Glyco_trans_2-like"/>
</dbReference>
<dbReference type="InterPro" id="IPR029044">
    <property type="entry name" value="Nucleotide-diphossugar_trans"/>
</dbReference>
<evidence type="ECO:0000256" key="6">
    <source>
        <dbReference type="ARBA" id="ARBA00037281"/>
    </source>
</evidence>
<reference evidence="12 13" key="1">
    <citation type="submission" date="2022-06" db="EMBL/GenBank/DDBJ databases">
        <title>Genomic Encyclopedia of Archaeal and Bacterial Type Strains, Phase II (KMG-II): from individual species to whole genera.</title>
        <authorList>
            <person name="Goeker M."/>
        </authorList>
    </citation>
    <scope>NUCLEOTIDE SEQUENCE [LARGE SCALE GENOMIC DNA]</scope>
    <source>
        <strain evidence="12 13">DSM 44693</strain>
    </source>
</reference>
<comment type="subcellular location">
    <subcellularLocation>
        <location evidence="1">Cell membrane</location>
    </subcellularLocation>
</comment>
<keyword evidence="2" id="KW-1003">Cell membrane</keyword>
<dbReference type="PANTHER" id="PTHR43646:SF2">
    <property type="entry name" value="GLYCOSYLTRANSFERASE 2-LIKE DOMAIN-CONTAINING PROTEIN"/>
    <property type="match status" value="1"/>
</dbReference>
<feature type="region of interest" description="Disordered" evidence="10">
    <location>
        <begin position="206"/>
        <end position="231"/>
    </location>
</feature>
<dbReference type="EMBL" id="JAMTCJ010000002">
    <property type="protein sequence ID" value="MCP2176087.1"/>
    <property type="molecule type" value="Genomic_DNA"/>
</dbReference>
<protein>
    <recommendedName>
        <fullName evidence="9">4,4'-diaponeurosporenoate glycosyltransferase</fullName>
    </recommendedName>
</protein>
<evidence type="ECO:0000256" key="9">
    <source>
        <dbReference type="ARBA" id="ARBA00040345"/>
    </source>
</evidence>
<comment type="function">
    <text evidence="6">Catalyzes the glycosylation of 4,4'-diaponeurosporenoate, i.e. the esterification of glucose at the C1'' position with the carboxyl group of 4,4'-diaponeurosporenic acid, to form glycosyl-4,4'-diaponeurosporenoate. This is a step in the biosynthesis of staphyloxanthin, an orange pigment present in most staphylococci strains.</text>
</comment>
<keyword evidence="13" id="KW-1185">Reference proteome</keyword>
<evidence type="ECO:0000256" key="7">
    <source>
        <dbReference type="ARBA" id="ARBA00037904"/>
    </source>
</evidence>
<evidence type="ECO:0000313" key="12">
    <source>
        <dbReference type="EMBL" id="MCP2176087.1"/>
    </source>
</evidence>
<dbReference type="PANTHER" id="PTHR43646">
    <property type="entry name" value="GLYCOSYLTRANSFERASE"/>
    <property type="match status" value="1"/>
</dbReference>
<keyword evidence="5" id="KW-0472">Membrane</keyword>
<comment type="caution">
    <text evidence="12">The sequence shown here is derived from an EMBL/GenBank/DDBJ whole genome shotgun (WGS) entry which is preliminary data.</text>
</comment>
<evidence type="ECO:0000259" key="11">
    <source>
        <dbReference type="Pfam" id="PF00535"/>
    </source>
</evidence>
<evidence type="ECO:0000256" key="5">
    <source>
        <dbReference type="ARBA" id="ARBA00023136"/>
    </source>
</evidence>
<evidence type="ECO:0000256" key="10">
    <source>
        <dbReference type="SAM" id="MobiDB-lite"/>
    </source>
</evidence>